<keyword evidence="2 6" id="KW-0418">Kinase</keyword>
<name>A0A212RNA3_9PROT</name>
<dbReference type="PANTHER" id="PTHR10584">
    <property type="entry name" value="SUGAR KINASE"/>
    <property type="match status" value="1"/>
</dbReference>
<evidence type="ECO:0000256" key="3">
    <source>
        <dbReference type="SAM" id="MobiDB-lite"/>
    </source>
</evidence>
<keyword evidence="7" id="KW-1185">Reference proteome</keyword>
<dbReference type="AlphaFoldDB" id="A0A212RNA3"/>
<evidence type="ECO:0000313" key="7">
    <source>
        <dbReference type="Proteomes" id="UP000197065"/>
    </source>
</evidence>
<dbReference type="Proteomes" id="UP000197065">
    <property type="component" value="Unassembled WGS sequence"/>
</dbReference>
<evidence type="ECO:0000256" key="1">
    <source>
        <dbReference type="ARBA" id="ARBA00022679"/>
    </source>
</evidence>
<accession>A0A212RNA3</accession>
<feature type="region of interest" description="Disordered" evidence="3">
    <location>
        <begin position="1"/>
        <end position="38"/>
    </location>
</feature>
<evidence type="ECO:0000259" key="5">
    <source>
        <dbReference type="Pfam" id="PF00294"/>
    </source>
</evidence>
<dbReference type="Gene3D" id="3.40.1190.20">
    <property type="match status" value="1"/>
</dbReference>
<evidence type="ECO:0000313" key="6">
    <source>
        <dbReference type="EMBL" id="SNB74038.1"/>
    </source>
</evidence>
<feature type="transmembrane region" description="Helical" evidence="4">
    <location>
        <begin position="161"/>
        <end position="182"/>
    </location>
</feature>
<protein>
    <submittedName>
        <fullName evidence="6">Sugar or nucleoside kinase, ribokinase family</fullName>
    </submittedName>
</protein>
<keyword evidence="1" id="KW-0808">Transferase</keyword>
<keyword evidence="4" id="KW-0812">Transmembrane</keyword>
<feature type="domain" description="Carbohydrate kinase PfkB" evidence="5">
    <location>
        <begin position="65"/>
        <end position="331"/>
    </location>
</feature>
<evidence type="ECO:0000256" key="4">
    <source>
        <dbReference type="SAM" id="Phobius"/>
    </source>
</evidence>
<dbReference type="InterPro" id="IPR029056">
    <property type="entry name" value="Ribokinase-like"/>
</dbReference>
<dbReference type="OrthoDB" id="9792663at2"/>
<keyword evidence="4" id="KW-1133">Transmembrane helix</keyword>
<gene>
    <name evidence="6" type="ORF">SAMN07250955_11164</name>
</gene>
<keyword evidence="4" id="KW-0472">Membrane</keyword>
<sequence>MSQRDAREQPGAPHPETRPSAQAPTARTDGQDPSGPHLLLLGNINADLVMGPIAAWPAIGTEIITERGEFRAGGQAGNAALALDGLNKPYLMVTSHGTDSLGTWLTGQFTASQTRAYAEPGPTTVSVGVTHQGGERSFLTTPGHLQALDPAPLMALLPEKAAAGSIALLCGIFLSPGLIAGLHPLMARLKALGYRLALDTGWPDSTGWTPDLRAIVDSWLPWIDYLLFNEAELKGQAFGAEAETADVEAAIQRLRPRLPRDGTLIAKLGPAGALACRGQERLALPAPSVAAIDTVGAGDTFNAACLIALVEGQSLAQAVAKGIAAASRAISTYPRSYTPA</sequence>
<reference evidence="6 7" key="1">
    <citation type="submission" date="2017-06" db="EMBL/GenBank/DDBJ databases">
        <authorList>
            <person name="Kim H.J."/>
            <person name="Triplett B.A."/>
        </authorList>
    </citation>
    <scope>NUCLEOTIDE SEQUENCE [LARGE SCALE GENOMIC DNA]</scope>
    <source>
        <strain evidence="6 7">B29T1</strain>
    </source>
</reference>
<dbReference type="GO" id="GO:0005829">
    <property type="term" value="C:cytosol"/>
    <property type="evidence" value="ECO:0007669"/>
    <property type="project" value="TreeGrafter"/>
</dbReference>
<dbReference type="PANTHER" id="PTHR10584:SF166">
    <property type="entry name" value="RIBOKINASE"/>
    <property type="match status" value="1"/>
</dbReference>
<evidence type="ECO:0000256" key="2">
    <source>
        <dbReference type="ARBA" id="ARBA00022777"/>
    </source>
</evidence>
<dbReference type="RefSeq" id="WP_088562267.1">
    <property type="nucleotide sequence ID" value="NZ_FYEH01000011.1"/>
</dbReference>
<dbReference type="Pfam" id="PF00294">
    <property type="entry name" value="PfkB"/>
    <property type="match status" value="1"/>
</dbReference>
<proteinExistence type="predicted"/>
<dbReference type="InterPro" id="IPR011611">
    <property type="entry name" value="PfkB_dom"/>
</dbReference>
<dbReference type="SUPFAM" id="SSF53613">
    <property type="entry name" value="Ribokinase-like"/>
    <property type="match status" value="1"/>
</dbReference>
<dbReference type="EMBL" id="FYEH01000011">
    <property type="protein sequence ID" value="SNB74038.1"/>
    <property type="molecule type" value="Genomic_DNA"/>
</dbReference>
<dbReference type="GO" id="GO:0016301">
    <property type="term" value="F:kinase activity"/>
    <property type="evidence" value="ECO:0007669"/>
    <property type="project" value="UniProtKB-KW"/>
</dbReference>
<organism evidence="6 7">
    <name type="scientific">Arboricoccus pini</name>
    <dbReference type="NCBI Taxonomy" id="1963835"/>
    <lineage>
        <taxon>Bacteria</taxon>
        <taxon>Pseudomonadati</taxon>
        <taxon>Pseudomonadota</taxon>
        <taxon>Alphaproteobacteria</taxon>
        <taxon>Geminicoccales</taxon>
        <taxon>Geminicoccaceae</taxon>
        <taxon>Arboricoccus</taxon>
    </lineage>
</organism>